<dbReference type="InterPro" id="IPR003779">
    <property type="entry name" value="CMD-like"/>
</dbReference>
<protein>
    <submittedName>
        <fullName evidence="2">Carboxymuconolactone decarboxylase family protein</fullName>
    </submittedName>
</protein>
<dbReference type="SUPFAM" id="SSF69118">
    <property type="entry name" value="AhpD-like"/>
    <property type="match status" value="1"/>
</dbReference>
<dbReference type="PANTHER" id="PTHR34846">
    <property type="entry name" value="4-CARBOXYMUCONOLACTONE DECARBOXYLASE FAMILY PROTEIN (AFU_ORTHOLOGUE AFUA_6G11590)"/>
    <property type="match status" value="1"/>
</dbReference>
<gene>
    <name evidence="2" type="ORF">GCM10023147_12350</name>
</gene>
<feature type="domain" description="Carboxymuconolactone decarboxylase-like" evidence="1">
    <location>
        <begin position="45"/>
        <end position="117"/>
    </location>
</feature>
<evidence type="ECO:0000259" key="1">
    <source>
        <dbReference type="Pfam" id="PF02627"/>
    </source>
</evidence>
<organism evidence="2 3">
    <name type="scientific">Tsukamurella soli</name>
    <dbReference type="NCBI Taxonomy" id="644556"/>
    <lineage>
        <taxon>Bacteria</taxon>
        <taxon>Bacillati</taxon>
        <taxon>Actinomycetota</taxon>
        <taxon>Actinomycetes</taxon>
        <taxon>Mycobacteriales</taxon>
        <taxon>Tsukamurellaceae</taxon>
        <taxon>Tsukamurella</taxon>
    </lineage>
</organism>
<dbReference type="Pfam" id="PF02627">
    <property type="entry name" value="CMD"/>
    <property type="match status" value="1"/>
</dbReference>
<dbReference type="Gene3D" id="1.20.1290.10">
    <property type="entry name" value="AhpD-like"/>
    <property type="match status" value="1"/>
</dbReference>
<name>A0ABP8JAD5_9ACTN</name>
<dbReference type="EMBL" id="BAABFR010000013">
    <property type="protein sequence ID" value="GAA4387652.1"/>
    <property type="molecule type" value="Genomic_DNA"/>
</dbReference>
<evidence type="ECO:0000313" key="2">
    <source>
        <dbReference type="EMBL" id="GAA4387652.1"/>
    </source>
</evidence>
<comment type="caution">
    <text evidence="2">The sequence shown here is derived from an EMBL/GenBank/DDBJ whole genome shotgun (WGS) entry which is preliminary data.</text>
</comment>
<accession>A0ABP8JAD5</accession>
<proteinExistence type="predicted"/>
<sequence>MSPGGLLQQGPINFVISRVGAHAIGADDMHLFSTLGRSKRLFLGWLGYSGMLMPFGALRRSESETVILRVAHLRGNTYELGHHRRIGARTGLDRDRQEAIFAGTGWDERSGALLHATTELVETKAVTDATWSELSRHFDDRRLVEIVMLATQYDGLATAIETLGIEPER</sequence>
<dbReference type="PANTHER" id="PTHR34846:SF5">
    <property type="entry name" value="CARBOXYMUCONOLACTONE DECARBOXYLASE-LIKE DOMAIN-CONTAINING PROTEIN"/>
    <property type="match status" value="1"/>
</dbReference>
<evidence type="ECO:0000313" key="3">
    <source>
        <dbReference type="Proteomes" id="UP001500635"/>
    </source>
</evidence>
<reference evidence="3" key="1">
    <citation type="journal article" date="2019" name="Int. J. Syst. Evol. Microbiol.">
        <title>The Global Catalogue of Microorganisms (GCM) 10K type strain sequencing project: providing services to taxonomists for standard genome sequencing and annotation.</title>
        <authorList>
            <consortium name="The Broad Institute Genomics Platform"/>
            <consortium name="The Broad Institute Genome Sequencing Center for Infectious Disease"/>
            <person name="Wu L."/>
            <person name="Ma J."/>
        </authorList>
    </citation>
    <scope>NUCLEOTIDE SEQUENCE [LARGE SCALE GENOMIC DNA]</scope>
    <source>
        <strain evidence="3">JCM 17688</strain>
    </source>
</reference>
<keyword evidence="3" id="KW-1185">Reference proteome</keyword>
<dbReference type="InterPro" id="IPR029032">
    <property type="entry name" value="AhpD-like"/>
</dbReference>
<dbReference type="Proteomes" id="UP001500635">
    <property type="component" value="Unassembled WGS sequence"/>
</dbReference>